<proteinExistence type="predicted"/>
<organism evidence="1">
    <name type="scientific">marine sediment metagenome</name>
    <dbReference type="NCBI Taxonomy" id="412755"/>
    <lineage>
        <taxon>unclassified sequences</taxon>
        <taxon>metagenomes</taxon>
        <taxon>ecological metagenomes</taxon>
    </lineage>
</organism>
<sequence>MLDTARETLSLSQRRQFESFGAKINKFGVNFAVCDTANEVVLLCEGGKFKSNPEQLIKLSRQALGRLSKKSCSDETSMPVWRFGDTNLVLAVVLKSARVSNKDGEV</sequence>
<feature type="non-terminal residue" evidence="1">
    <location>
        <position position="106"/>
    </location>
</feature>
<dbReference type="AlphaFoldDB" id="X0SSD7"/>
<dbReference type="EMBL" id="BARS01009735">
    <property type="protein sequence ID" value="GAF78842.1"/>
    <property type="molecule type" value="Genomic_DNA"/>
</dbReference>
<reference evidence="1" key="1">
    <citation type="journal article" date="2014" name="Front. Microbiol.">
        <title>High frequency of phylogenetically diverse reductive dehalogenase-homologous genes in deep subseafloor sedimentary metagenomes.</title>
        <authorList>
            <person name="Kawai M."/>
            <person name="Futagami T."/>
            <person name="Toyoda A."/>
            <person name="Takaki Y."/>
            <person name="Nishi S."/>
            <person name="Hori S."/>
            <person name="Arai W."/>
            <person name="Tsubouchi T."/>
            <person name="Morono Y."/>
            <person name="Uchiyama I."/>
            <person name="Ito T."/>
            <person name="Fujiyama A."/>
            <person name="Inagaki F."/>
            <person name="Takami H."/>
        </authorList>
    </citation>
    <scope>NUCLEOTIDE SEQUENCE</scope>
    <source>
        <strain evidence="1">Expedition CK06-06</strain>
    </source>
</reference>
<protein>
    <recommendedName>
        <fullName evidence="2">Roadblock/LAMTOR2 domain-containing protein</fullName>
    </recommendedName>
</protein>
<evidence type="ECO:0000313" key="1">
    <source>
        <dbReference type="EMBL" id="GAF78842.1"/>
    </source>
</evidence>
<comment type="caution">
    <text evidence="1">The sequence shown here is derived from an EMBL/GenBank/DDBJ whole genome shotgun (WGS) entry which is preliminary data.</text>
</comment>
<name>X0SSD7_9ZZZZ</name>
<gene>
    <name evidence="1" type="ORF">S01H1_18237</name>
</gene>
<accession>X0SSD7</accession>
<evidence type="ECO:0008006" key="2">
    <source>
        <dbReference type="Google" id="ProtNLM"/>
    </source>
</evidence>